<dbReference type="InterPro" id="IPR042100">
    <property type="entry name" value="Bug_dom1"/>
</dbReference>
<dbReference type="Pfam" id="PF03401">
    <property type="entry name" value="TctC"/>
    <property type="match status" value="1"/>
</dbReference>
<keyword evidence="4" id="KW-1185">Reference proteome</keyword>
<feature type="chain" id="PRO_5039473550" evidence="2">
    <location>
        <begin position="28"/>
        <end position="324"/>
    </location>
</feature>
<gene>
    <name evidence="3" type="ORF">SAMN05421642_12726</name>
</gene>
<reference evidence="4" key="1">
    <citation type="submission" date="2017-06" db="EMBL/GenBank/DDBJ databases">
        <authorList>
            <person name="Varghese N."/>
            <person name="Submissions S."/>
        </authorList>
    </citation>
    <scope>NUCLEOTIDE SEQUENCE [LARGE SCALE GENOMIC DNA]</scope>
    <source>
        <strain evidence="4">JCM 23211</strain>
    </source>
</reference>
<evidence type="ECO:0000256" key="2">
    <source>
        <dbReference type="SAM" id="SignalP"/>
    </source>
</evidence>
<dbReference type="PROSITE" id="PS51257">
    <property type="entry name" value="PROKAR_LIPOPROTEIN"/>
    <property type="match status" value="1"/>
</dbReference>
<protein>
    <submittedName>
        <fullName evidence="3">Tripartite-type tricarboxylate transporter, receptor component TctC</fullName>
    </submittedName>
</protein>
<dbReference type="PANTHER" id="PTHR42928">
    <property type="entry name" value="TRICARBOXYLATE-BINDING PROTEIN"/>
    <property type="match status" value="1"/>
</dbReference>
<organism evidence="3 4">
    <name type="scientific">Rhodococcoides kyotonense</name>
    <dbReference type="NCBI Taxonomy" id="398843"/>
    <lineage>
        <taxon>Bacteria</taxon>
        <taxon>Bacillati</taxon>
        <taxon>Actinomycetota</taxon>
        <taxon>Actinomycetes</taxon>
        <taxon>Mycobacteriales</taxon>
        <taxon>Nocardiaceae</taxon>
        <taxon>Rhodococcoides</taxon>
    </lineage>
</organism>
<feature type="signal peptide" evidence="2">
    <location>
        <begin position="1"/>
        <end position="27"/>
    </location>
</feature>
<dbReference type="Gene3D" id="3.40.190.10">
    <property type="entry name" value="Periplasmic binding protein-like II"/>
    <property type="match status" value="1"/>
</dbReference>
<sequence>MRRTAVATAMCSVLLLAACATTNSASGDDPYPDNLNALTVVVPFAPGGTSDTIARLVAPRLEDELGVPVQILNRPERDGQAGMEELAEAGSDGATIGFTNLPSAITSYLGTGEVGFDRESFTPIGGVTSLNTVIAVHDDSRFANLTDLVDAAREDPGSVTLAAGALDDRVQVSEIQRVTGAEFNTIPFAGGSSGEVTALLGQKVDAIIGAPVAMIPGVKSGDFRVVAVFGPDPVPGLPDTASAQSQGVDLVLASRIGLSAPAGTDPEALVVLSDALEKISVEPKFIDEVEALGYSGGFVDPARYGQEWMEAESLVERVIEQEGQ</sequence>
<dbReference type="CDD" id="cd07012">
    <property type="entry name" value="PBP2_Bug_TTT"/>
    <property type="match status" value="1"/>
</dbReference>
<proteinExistence type="inferred from homology"/>
<dbReference type="OrthoDB" id="8627412at2"/>
<evidence type="ECO:0000313" key="4">
    <source>
        <dbReference type="Proteomes" id="UP000198327"/>
    </source>
</evidence>
<keyword evidence="3" id="KW-0675">Receptor</keyword>
<dbReference type="AlphaFoldDB" id="A0A239N1P0"/>
<dbReference type="PANTHER" id="PTHR42928:SF5">
    <property type="entry name" value="BLR1237 PROTEIN"/>
    <property type="match status" value="1"/>
</dbReference>
<name>A0A239N1P0_9NOCA</name>
<dbReference type="EMBL" id="FZOW01000027">
    <property type="protein sequence ID" value="SNT48680.1"/>
    <property type="molecule type" value="Genomic_DNA"/>
</dbReference>
<dbReference type="Gene3D" id="3.40.190.150">
    <property type="entry name" value="Bordetella uptake gene, domain 1"/>
    <property type="match status" value="1"/>
</dbReference>
<dbReference type="SUPFAM" id="SSF53850">
    <property type="entry name" value="Periplasmic binding protein-like II"/>
    <property type="match status" value="1"/>
</dbReference>
<dbReference type="RefSeq" id="WP_089252245.1">
    <property type="nucleotide sequence ID" value="NZ_FZOW01000027.1"/>
</dbReference>
<dbReference type="Proteomes" id="UP000198327">
    <property type="component" value="Unassembled WGS sequence"/>
</dbReference>
<accession>A0A239N1P0</accession>
<keyword evidence="2" id="KW-0732">Signal</keyword>
<evidence type="ECO:0000313" key="3">
    <source>
        <dbReference type="EMBL" id="SNT48680.1"/>
    </source>
</evidence>
<dbReference type="InterPro" id="IPR005064">
    <property type="entry name" value="BUG"/>
</dbReference>
<comment type="similarity">
    <text evidence="1">Belongs to the UPF0065 (bug) family.</text>
</comment>
<dbReference type="PIRSF" id="PIRSF017082">
    <property type="entry name" value="YflP"/>
    <property type="match status" value="1"/>
</dbReference>
<evidence type="ECO:0000256" key="1">
    <source>
        <dbReference type="ARBA" id="ARBA00006987"/>
    </source>
</evidence>